<organism evidence="3 4">
    <name type="scientific">Corynebacterium jeddahense</name>
    <dbReference type="NCBI Taxonomy" id="1414719"/>
    <lineage>
        <taxon>Bacteria</taxon>
        <taxon>Bacillati</taxon>
        <taxon>Actinomycetota</taxon>
        <taxon>Actinomycetes</taxon>
        <taxon>Mycobacteriales</taxon>
        <taxon>Corynebacteriaceae</taxon>
        <taxon>Corynebacterium</taxon>
    </lineage>
</organism>
<dbReference type="EMBL" id="CP063194">
    <property type="protein sequence ID" value="WCZ37964.1"/>
    <property type="molecule type" value="Genomic_DNA"/>
</dbReference>
<proteinExistence type="predicted"/>
<accession>A0ABY7UJS2</accession>
<dbReference type="InterPro" id="IPR007167">
    <property type="entry name" value="Fe-transptr_FeoA-like"/>
</dbReference>
<dbReference type="Pfam" id="PF04023">
    <property type="entry name" value="FeoA"/>
    <property type="match status" value="1"/>
</dbReference>
<dbReference type="Gene3D" id="2.30.30.90">
    <property type="match status" value="1"/>
</dbReference>
<dbReference type="RefSeq" id="WP_042405797.1">
    <property type="nucleotide sequence ID" value="NZ_CBYN010000020.1"/>
</dbReference>
<dbReference type="SMART" id="SM00899">
    <property type="entry name" value="FeoA"/>
    <property type="match status" value="1"/>
</dbReference>
<reference evidence="3 4" key="1">
    <citation type="submission" date="2020-10" db="EMBL/GenBank/DDBJ databases">
        <title>Complete genome sequence of Corynebacterium jeddahense DSM 45997, type strain of Corynebacterium jeddahense.</title>
        <authorList>
            <person name="Busche T."/>
            <person name="Kalinowski J."/>
            <person name="Ruckert C."/>
        </authorList>
    </citation>
    <scope>NUCLEOTIDE SEQUENCE [LARGE SCALE GENOMIC DNA]</scope>
    <source>
        <strain evidence="3 4">DSM 45997</strain>
    </source>
</reference>
<sequence>MQEHVLIDVPVGHNATIKSISCPTARRLRELGLRTGATITVLQTTAGGGRVVKVRGSHYALGKETLRGITVAPDGQAA</sequence>
<keyword evidence="1" id="KW-0408">Iron</keyword>
<dbReference type="InterPro" id="IPR038157">
    <property type="entry name" value="FeoA_core_dom"/>
</dbReference>
<evidence type="ECO:0000259" key="2">
    <source>
        <dbReference type="SMART" id="SM00899"/>
    </source>
</evidence>
<dbReference type="InterPro" id="IPR008988">
    <property type="entry name" value="Transcriptional_repressor_C"/>
</dbReference>
<dbReference type="Proteomes" id="UP001218071">
    <property type="component" value="Chromosome"/>
</dbReference>
<name>A0ABY7UJS2_9CORY</name>
<evidence type="ECO:0000313" key="3">
    <source>
        <dbReference type="EMBL" id="WCZ37964.1"/>
    </source>
</evidence>
<protein>
    <submittedName>
        <fullName evidence="3">FeoA domain protein</fullName>
    </submittedName>
</protein>
<gene>
    <name evidence="3" type="ORF">CJEDD_01685</name>
</gene>
<evidence type="ECO:0000313" key="4">
    <source>
        <dbReference type="Proteomes" id="UP001218071"/>
    </source>
</evidence>
<dbReference type="SUPFAM" id="SSF50037">
    <property type="entry name" value="C-terminal domain of transcriptional repressors"/>
    <property type="match status" value="1"/>
</dbReference>
<evidence type="ECO:0000256" key="1">
    <source>
        <dbReference type="ARBA" id="ARBA00023004"/>
    </source>
</evidence>
<keyword evidence="4" id="KW-1185">Reference proteome</keyword>
<feature type="domain" description="Ferrous iron transporter FeoA-like" evidence="2">
    <location>
        <begin position="4"/>
        <end position="73"/>
    </location>
</feature>